<name>A0A4P7PFF7_9PSED</name>
<evidence type="ECO:0000313" key="1">
    <source>
        <dbReference type="EMBL" id="QBZ89321.1"/>
    </source>
</evidence>
<proteinExistence type="predicted"/>
<protein>
    <submittedName>
        <fullName evidence="1">Uncharacterized protein</fullName>
    </submittedName>
</protein>
<dbReference type="RefSeq" id="WP_135844885.1">
    <property type="nucleotide sequence ID" value="NZ_CP035088.1"/>
</dbReference>
<gene>
    <name evidence="1" type="ORF">EPZ47_11590</name>
</gene>
<dbReference type="AlphaFoldDB" id="A0A4P7PFF7"/>
<evidence type="ECO:0000313" key="2">
    <source>
        <dbReference type="Proteomes" id="UP000296468"/>
    </source>
</evidence>
<dbReference type="Proteomes" id="UP000296468">
    <property type="component" value="Chromosome"/>
</dbReference>
<reference evidence="1 2" key="1">
    <citation type="journal article" date="2019" name="Front. Microbiol.">
        <title>In silico and Genetic Analyses of Cyclic Lipopeptide Synthetic Gene Clusters in Pseudomonas sp. 11K1.</title>
        <authorList>
            <person name="Zhao H."/>
            <person name="Liu Y.P."/>
            <person name="Zhang L.Q."/>
        </authorList>
    </citation>
    <scope>NUCLEOTIDE SEQUENCE [LARGE SCALE GENOMIC DNA]</scope>
    <source>
        <strain evidence="1 2">11K1</strain>
    </source>
</reference>
<accession>A0A4P7PFF7</accession>
<dbReference type="KEGG" id="pvk:EPZ47_11590"/>
<organism evidence="1 2">
    <name type="scientific">Pseudomonas viciae</name>
    <dbReference type="NCBI Taxonomy" id="2505979"/>
    <lineage>
        <taxon>Bacteria</taxon>
        <taxon>Pseudomonadati</taxon>
        <taxon>Pseudomonadota</taxon>
        <taxon>Gammaproteobacteria</taxon>
        <taxon>Pseudomonadales</taxon>
        <taxon>Pseudomonadaceae</taxon>
        <taxon>Pseudomonas</taxon>
    </lineage>
</organism>
<dbReference type="EMBL" id="CP035088">
    <property type="protein sequence ID" value="QBZ89321.1"/>
    <property type="molecule type" value="Genomic_DNA"/>
</dbReference>
<sequence length="179" mass="19768">MNVHTPYGLVTIVDEPNYSFNSTDNAQPYALHVLLTDESVTSIHGVKLNGDSILVVGAAGGCTAIHKHSALVLDGKLYLAVGDHIACLSLELPYRLLWSVRVDIATCFGIHYENQQRALLSHGELEITRLSRDGVIIWQASGADIFSEGFCLLPAYIEAVDFNRSVYRFDYVTGELLHY</sequence>
<dbReference type="OrthoDB" id="334526at2"/>